<evidence type="ECO:0000313" key="8">
    <source>
        <dbReference type="Proteomes" id="UP000078348"/>
    </source>
</evidence>
<dbReference type="InterPro" id="IPR019775">
    <property type="entry name" value="WD40_repeat_CS"/>
</dbReference>
<dbReference type="EMBL" id="LXWW01000149">
    <property type="protein sequence ID" value="OAO15354.1"/>
    <property type="molecule type" value="Genomic_DNA"/>
</dbReference>
<keyword evidence="2 6" id="KW-0853">WD repeat</keyword>
<dbReference type="InterPro" id="IPR051243">
    <property type="entry name" value="PcG_WD-repeat"/>
</dbReference>
<dbReference type="PROSITE" id="PS50082">
    <property type="entry name" value="WD_REPEATS_2"/>
    <property type="match status" value="1"/>
</dbReference>
<keyword evidence="5" id="KW-0804">Transcription</keyword>
<gene>
    <name evidence="7" type="ORF">AV274_2942</name>
</gene>
<sequence>MNPDSLPCLPEGALSGEETLCNNSVYREMDSFSELPDYVSTDIAVYDVVSDGITYFATHFYTCEWIVVKDGQGTIVNFFLAVGGEMCIIKILNCLKREVYSTLEGHAGIIKALRSFRNNSYLLLSGSTDGSIRLWDIRKATPLSVMTLFDGFSLLTSLDVSLCGTHFACTDCNGVVCIYTKKDDTFELEHTIYTGTGYRTLWVGELLLGVVNNVCTLYYPCVKTLNDSPTTVINVYRQYSMTTAPSSFCINNDASVLACLFHSTVKLFTIDTDSEPSVTFLIPEDRFLASPDT</sequence>
<dbReference type="STRING" id="478820.A0A196SHB4"/>
<dbReference type="AlphaFoldDB" id="A0A196SHB4"/>
<name>A0A196SHB4_BLAHN</name>
<evidence type="ECO:0000256" key="6">
    <source>
        <dbReference type="PROSITE-ProRule" id="PRU00221"/>
    </source>
</evidence>
<dbReference type="Proteomes" id="UP000078348">
    <property type="component" value="Unassembled WGS sequence"/>
</dbReference>
<comment type="similarity">
    <text evidence="1">Belongs to the WD repeat ESC family.</text>
</comment>
<evidence type="ECO:0000313" key="7">
    <source>
        <dbReference type="EMBL" id="OAO15354.1"/>
    </source>
</evidence>
<evidence type="ECO:0000256" key="3">
    <source>
        <dbReference type="ARBA" id="ARBA00022737"/>
    </source>
</evidence>
<comment type="caution">
    <text evidence="7">The sequence shown here is derived from an EMBL/GenBank/DDBJ whole genome shotgun (WGS) entry which is preliminary data.</text>
</comment>
<evidence type="ECO:0000256" key="5">
    <source>
        <dbReference type="ARBA" id="ARBA00023163"/>
    </source>
</evidence>
<dbReference type="InterPro" id="IPR001680">
    <property type="entry name" value="WD40_rpt"/>
</dbReference>
<dbReference type="InterPro" id="IPR015943">
    <property type="entry name" value="WD40/YVTN_repeat-like_dom_sf"/>
</dbReference>
<proteinExistence type="inferred from homology"/>
<dbReference type="PROSITE" id="PS00678">
    <property type="entry name" value="WD_REPEATS_1"/>
    <property type="match status" value="1"/>
</dbReference>
<dbReference type="Pfam" id="PF00400">
    <property type="entry name" value="WD40"/>
    <property type="match status" value="1"/>
</dbReference>
<dbReference type="SUPFAM" id="SSF50978">
    <property type="entry name" value="WD40 repeat-like"/>
    <property type="match status" value="1"/>
</dbReference>
<accession>A0A196SHB4</accession>
<feature type="repeat" description="WD" evidence="6">
    <location>
        <begin position="103"/>
        <end position="145"/>
    </location>
</feature>
<dbReference type="InterPro" id="IPR036322">
    <property type="entry name" value="WD40_repeat_dom_sf"/>
</dbReference>
<dbReference type="OrthoDB" id="361494at2759"/>
<keyword evidence="4" id="KW-0805">Transcription regulation</keyword>
<reference evidence="7 8" key="1">
    <citation type="submission" date="2016-05" db="EMBL/GenBank/DDBJ databases">
        <title>Nuclear genome of Blastocystis sp. subtype 1 NandII.</title>
        <authorList>
            <person name="Gentekaki E."/>
            <person name="Curtis B."/>
            <person name="Stairs C."/>
            <person name="Eme L."/>
            <person name="Herman E."/>
            <person name="Klimes V."/>
            <person name="Arias M.C."/>
            <person name="Elias M."/>
            <person name="Hilliou F."/>
            <person name="Klute M."/>
            <person name="Malik S.-B."/>
            <person name="Pightling A."/>
            <person name="Rachubinski R."/>
            <person name="Salas D."/>
            <person name="Schlacht A."/>
            <person name="Suga H."/>
            <person name="Archibald J."/>
            <person name="Ball S.G."/>
            <person name="Clark G."/>
            <person name="Dacks J."/>
            <person name="Van Der Giezen M."/>
            <person name="Tsaousis A."/>
            <person name="Roger A."/>
        </authorList>
    </citation>
    <scope>NUCLEOTIDE SEQUENCE [LARGE SCALE GENOMIC DNA]</scope>
    <source>
        <strain evidence="8">ATCC 50177 / NandII</strain>
    </source>
</reference>
<dbReference type="PROSITE" id="PS50294">
    <property type="entry name" value="WD_REPEATS_REGION"/>
    <property type="match status" value="1"/>
</dbReference>
<organism evidence="7 8">
    <name type="scientific">Blastocystis sp. subtype 1 (strain ATCC 50177 / NandII)</name>
    <dbReference type="NCBI Taxonomy" id="478820"/>
    <lineage>
        <taxon>Eukaryota</taxon>
        <taxon>Sar</taxon>
        <taxon>Stramenopiles</taxon>
        <taxon>Bigyra</taxon>
        <taxon>Opalozoa</taxon>
        <taxon>Opalinata</taxon>
        <taxon>Blastocystidae</taxon>
        <taxon>Blastocystis</taxon>
    </lineage>
</organism>
<keyword evidence="3" id="KW-0677">Repeat</keyword>
<dbReference type="SMART" id="SM00320">
    <property type="entry name" value="WD40"/>
    <property type="match status" value="2"/>
</dbReference>
<evidence type="ECO:0000256" key="1">
    <source>
        <dbReference type="ARBA" id="ARBA00008075"/>
    </source>
</evidence>
<protein>
    <submittedName>
        <fullName evidence="7">WD40-repeat protein</fullName>
    </submittedName>
</protein>
<dbReference type="Gene3D" id="2.130.10.10">
    <property type="entry name" value="YVTN repeat-like/Quinoprotein amine dehydrogenase"/>
    <property type="match status" value="1"/>
</dbReference>
<dbReference type="PANTHER" id="PTHR10253">
    <property type="entry name" value="POLYCOMB PROTEIN"/>
    <property type="match status" value="1"/>
</dbReference>
<evidence type="ECO:0000256" key="4">
    <source>
        <dbReference type="ARBA" id="ARBA00023015"/>
    </source>
</evidence>
<keyword evidence="8" id="KW-1185">Reference proteome</keyword>
<evidence type="ECO:0000256" key="2">
    <source>
        <dbReference type="ARBA" id="ARBA00022574"/>
    </source>
</evidence>